<dbReference type="GO" id="GO:0016567">
    <property type="term" value="P:protein ubiquitination"/>
    <property type="evidence" value="ECO:0007669"/>
    <property type="project" value="UniProtKB-UniPathway"/>
</dbReference>
<evidence type="ECO:0000256" key="6">
    <source>
        <dbReference type="ARBA" id="ARBA00022588"/>
    </source>
</evidence>
<dbReference type="OMA" id="HTHFCSS"/>
<evidence type="ECO:0000259" key="19">
    <source>
        <dbReference type="PROSITE" id="PS51065"/>
    </source>
</evidence>
<comment type="pathway">
    <text evidence="3">Protein modification; protein ubiquitination.</text>
</comment>
<dbReference type="InterPro" id="IPR013083">
    <property type="entry name" value="Znf_RING/FYVE/PHD"/>
</dbReference>
<dbReference type="Gene3D" id="2.60.120.920">
    <property type="match status" value="1"/>
</dbReference>
<dbReference type="InterPro" id="IPR037962">
    <property type="entry name" value="Neuralized"/>
</dbReference>
<dbReference type="GO" id="GO:0005737">
    <property type="term" value="C:cytoplasm"/>
    <property type="evidence" value="ECO:0007669"/>
    <property type="project" value="UniProtKB-SubCell"/>
</dbReference>
<evidence type="ECO:0000256" key="17">
    <source>
        <dbReference type="PROSITE-ProRule" id="PRU00175"/>
    </source>
</evidence>
<keyword evidence="11" id="KW-0862">Zinc</keyword>
<keyword evidence="9 17" id="KW-0863">Zinc-finger</keyword>
<keyword evidence="8" id="KW-0479">Metal-binding</keyword>
<dbReference type="PROSITE" id="PS50089">
    <property type="entry name" value="ZF_RING_2"/>
    <property type="match status" value="1"/>
</dbReference>
<protein>
    <recommendedName>
        <fullName evidence="13">E3 ubiquitin-protein ligase NEURL3</fullName>
        <ecNumber evidence="4">2.3.2.27</ecNumber>
    </recommendedName>
    <alternativeName>
        <fullName evidence="14">Lung-inducible neuralized-related C3CH4 RING domain protein</fullName>
    </alternativeName>
    <alternativeName>
        <fullName evidence="16">Neuralized-like protein 3</fullName>
    </alternativeName>
    <alternativeName>
        <fullName evidence="15">RING-type E3 ubiquitin transferase NEURL3</fullName>
    </alternativeName>
</protein>
<comment type="catalytic activity">
    <reaction evidence="1">
        <text>S-ubiquitinyl-[E2 ubiquitin-conjugating enzyme]-L-cysteine + [acceptor protein]-L-lysine = [E2 ubiquitin-conjugating enzyme]-L-cysteine + N(6)-ubiquitinyl-[acceptor protein]-L-lysine.</text>
        <dbReference type="EC" id="2.3.2.27"/>
    </reaction>
</comment>
<evidence type="ECO:0000256" key="4">
    <source>
        <dbReference type="ARBA" id="ARBA00012483"/>
    </source>
</evidence>
<feature type="domain" description="NHR" evidence="19">
    <location>
        <begin position="17"/>
        <end position="173"/>
    </location>
</feature>
<dbReference type="Pfam" id="PF13920">
    <property type="entry name" value="zf-C3HC4_3"/>
    <property type="match status" value="1"/>
</dbReference>
<keyword evidence="21" id="KW-1185">Reference proteome</keyword>
<dbReference type="GeneTree" id="ENSGT00940000162540"/>
<feature type="domain" description="RING-type" evidence="18">
    <location>
        <begin position="202"/>
        <end position="241"/>
    </location>
</feature>
<sequence>MGAQLCFEANAKPPREALRFHAKAKGTQVLLDTSGCTAHRGATFHDGIVFSQRPVRLGERVALRVLQEEQGWCGGLRVGFTRLDPARVSVPSLPPFMCPDLEEQSPTWAAVLPEGCALAGNVVRFWVDRRGRLFAKVNAGCRLLLREGVPVGAPLWAVMDVYGTTKAIELLDSTDSRLLTAMLWDLSNKTVPEPEATPGEECAICFCHAANTCLVPCGHTHFCSYCAWRVFRDTAKCPVCRWQIEAVAPARGPPALRTEEGS</sequence>
<evidence type="ECO:0000256" key="2">
    <source>
        <dbReference type="ARBA" id="ARBA00004496"/>
    </source>
</evidence>
<evidence type="ECO:0000256" key="13">
    <source>
        <dbReference type="ARBA" id="ARBA00073399"/>
    </source>
</evidence>
<dbReference type="SMART" id="SM00588">
    <property type="entry name" value="NEUZ"/>
    <property type="match status" value="1"/>
</dbReference>
<evidence type="ECO:0000256" key="7">
    <source>
        <dbReference type="ARBA" id="ARBA00022679"/>
    </source>
</evidence>
<dbReference type="SUPFAM" id="SSF57850">
    <property type="entry name" value="RING/U-box"/>
    <property type="match status" value="1"/>
</dbReference>
<evidence type="ECO:0000256" key="16">
    <source>
        <dbReference type="ARBA" id="ARBA00082280"/>
    </source>
</evidence>
<dbReference type="SMART" id="SM00184">
    <property type="entry name" value="RING"/>
    <property type="match status" value="1"/>
</dbReference>
<dbReference type="GO" id="GO:1901800">
    <property type="term" value="P:positive regulation of proteasomal protein catabolic process"/>
    <property type="evidence" value="ECO:0007669"/>
    <property type="project" value="Ensembl"/>
</dbReference>
<dbReference type="InterPro" id="IPR043136">
    <property type="entry name" value="B30.2/SPRY_sf"/>
</dbReference>
<dbReference type="Pfam" id="PF07177">
    <property type="entry name" value="Neuralized"/>
    <property type="match status" value="1"/>
</dbReference>
<evidence type="ECO:0000256" key="12">
    <source>
        <dbReference type="ARBA" id="ARBA00022859"/>
    </source>
</evidence>
<organism evidence="20 21">
    <name type="scientific">Saimiri boliviensis boliviensis</name>
    <name type="common">Bolivian squirrel monkey</name>
    <dbReference type="NCBI Taxonomy" id="39432"/>
    <lineage>
        <taxon>Eukaryota</taxon>
        <taxon>Metazoa</taxon>
        <taxon>Chordata</taxon>
        <taxon>Craniata</taxon>
        <taxon>Vertebrata</taxon>
        <taxon>Euteleostomi</taxon>
        <taxon>Mammalia</taxon>
        <taxon>Eutheria</taxon>
        <taxon>Euarchontoglires</taxon>
        <taxon>Primates</taxon>
        <taxon>Haplorrhini</taxon>
        <taxon>Platyrrhini</taxon>
        <taxon>Cebidae</taxon>
        <taxon>Saimiriinae</taxon>
        <taxon>Saimiri</taxon>
    </lineage>
</organism>
<evidence type="ECO:0000256" key="9">
    <source>
        <dbReference type="ARBA" id="ARBA00022771"/>
    </source>
</evidence>
<evidence type="ECO:0000256" key="15">
    <source>
        <dbReference type="ARBA" id="ARBA00082014"/>
    </source>
</evidence>
<keyword evidence="12" id="KW-0391">Immunity</keyword>
<dbReference type="AlphaFoldDB" id="A0A2K6UMZ0"/>
<dbReference type="InterPro" id="IPR001841">
    <property type="entry name" value="Znf_RING"/>
</dbReference>
<evidence type="ECO:0000313" key="21">
    <source>
        <dbReference type="Proteomes" id="UP000233220"/>
    </source>
</evidence>
<dbReference type="GeneID" id="101030706"/>
<proteinExistence type="predicted"/>
<keyword evidence="7" id="KW-0808">Transferase</keyword>
<dbReference type="STRING" id="39432.ENSSBOP00000033227"/>
<evidence type="ECO:0000256" key="14">
    <source>
        <dbReference type="ARBA" id="ARBA00079328"/>
    </source>
</evidence>
<reference evidence="20" key="2">
    <citation type="submission" date="2025-09" db="UniProtKB">
        <authorList>
            <consortium name="Ensembl"/>
        </authorList>
    </citation>
    <scope>IDENTIFICATION</scope>
</reference>
<dbReference type="GO" id="GO:0070371">
    <property type="term" value="P:ERK1 and ERK2 cascade"/>
    <property type="evidence" value="ECO:0007669"/>
    <property type="project" value="Ensembl"/>
</dbReference>
<keyword evidence="10" id="KW-0833">Ubl conjugation pathway</keyword>
<dbReference type="FunFam" id="2.60.120.920:FF:000050">
    <property type="entry name" value="Neuralized E3 ubiquitin protein ligase 3"/>
    <property type="match status" value="1"/>
</dbReference>
<dbReference type="PANTHER" id="PTHR12429">
    <property type="entry name" value="NEURALIZED"/>
    <property type="match status" value="1"/>
</dbReference>
<evidence type="ECO:0000256" key="3">
    <source>
        <dbReference type="ARBA" id="ARBA00004906"/>
    </source>
</evidence>
<name>A0A2K6UMZ0_SAIBB</name>
<keyword evidence="6" id="KW-0399">Innate immunity</keyword>
<evidence type="ECO:0000256" key="1">
    <source>
        <dbReference type="ARBA" id="ARBA00000900"/>
    </source>
</evidence>
<dbReference type="PANTHER" id="PTHR12429:SF9">
    <property type="entry name" value="E3 UBIQUITIN-PROTEIN LIGASE NEURL3"/>
    <property type="match status" value="1"/>
</dbReference>
<dbReference type="KEGG" id="sbq:101030706"/>
<accession>A0A2K6UMZ0</accession>
<dbReference type="Ensembl" id="ENSSBOT00000050140.1">
    <property type="protein sequence ID" value="ENSSBOP00000033227.1"/>
    <property type="gene ID" value="ENSSBOG00000032794.1"/>
</dbReference>
<evidence type="ECO:0000256" key="5">
    <source>
        <dbReference type="ARBA" id="ARBA00022490"/>
    </source>
</evidence>
<dbReference type="GO" id="GO:0061630">
    <property type="term" value="F:ubiquitin protein ligase activity"/>
    <property type="evidence" value="ECO:0007669"/>
    <property type="project" value="UniProtKB-EC"/>
</dbReference>
<dbReference type="GO" id="GO:0045087">
    <property type="term" value="P:innate immune response"/>
    <property type="evidence" value="ECO:0007669"/>
    <property type="project" value="UniProtKB-KW"/>
</dbReference>
<dbReference type="GO" id="GO:0008270">
    <property type="term" value="F:zinc ion binding"/>
    <property type="evidence" value="ECO:0007669"/>
    <property type="project" value="UniProtKB-KW"/>
</dbReference>
<dbReference type="Proteomes" id="UP000233220">
    <property type="component" value="Unplaced"/>
</dbReference>
<dbReference type="PROSITE" id="PS51065">
    <property type="entry name" value="NHR"/>
    <property type="match status" value="1"/>
</dbReference>
<dbReference type="EC" id="2.3.2.27" evidence="4"/>
<evidence type="ECO:0000313" key="20">
    <source>
        <dbReference type="Ensembl" id="ENSSBOP00000033227.1"/>
    </source>
</evidence>
<evidence type="ECO:0000256" key="8">
    <source>
        <dbReference type="ARBA" id="ARBA00022723"/>
    </source>
</evidence>
<keyword evidence="5" id="KW-0963">Cytoplasm</keyword>
<gene>
    <name evidence="20" type="primary">NEURL3</name>
</gene>
<dbReference type="CTD" id="93082"/>
<reference evidence="20" key="1">
    <citation type="submission" date="2025-08" db="UniProtKB">
        <authorList>
            <consortium name="Ensembl"/>
        </authorList>
    </citation>
    <scope>IDENTIFICATION</scope>
</reference>
<dbReference type="FunFam" id="3.30.40.10:FF:000527">
    <property type="entry name" value="Neuralized E3 ubiquitin protein ligase 3"/>
    <property type="match status" value="1"/>
</dbReference>
<comment type="subcellular location">
    <subcellularLocation>
        <location evidence="2">Cytoplasm</location>
    </subcellularLocation>
</comment>
<dbReference type="Gene3D" id="3.30.40.10">
    <property type="entry name" value="Zinc/RING finger domain, C3HC4 (zinc finger)"/>
    <property type="match status" value="1"/>
</dbReference>
<dbReference type="UniPathway" id="UPA00143"/>
<evidence type="ECO:0000256" key="11">
    <source>
        <dbReference type="ARBA" id="ARBA00022833"/>
    </source>
</evidence>
<evidence type="ECO:0000259" key="18">
    <source>
        <dbReference type="PROSITE" id="PS50089"/>
    </source>
</evidence>
<dbReference type="InterPro" id="IPR006573">
    <property type="entry name" value="NHR_dom"/>
</dbReference>
<evidence type="ECO:0000256" key="10">
    <source>
        <dbReference type="ARBA" id="ARBA00022786"/>
    </source>
</evidence>